<dbReference type="SUPFAM" id="SSF53697">
    <property type="entry name" value="SIS domain"/>
    <property type="match status" value="1"/>
</dbReference>
<evidence type="ECO:0000313" key="4">
    <source>
        <dbReference type="EMBL" id="SIM50749.1"/>
    </source>
</evidence>
<reference evidence="5" key="3">
    <citation type="submission" date="2016-06" db="EMBL/GenBank/DDBJ databases">
        <authorList>
            <person name="Olsen C.W."/>
            <person name="Carey S."/>
            <person name="Hinshaw L."/>
            <person name="Karasin A.I."/>
        </authorList>
    </citation>
    <scope>NUCLEOTIDE SEQUENCE [LARGE SCALE GENOMIC DNA]</scope>
    <source>
        <strain evidence="5">PM4</strain>
    </source>
</reference>
<dbReference type="GO" id="GO:0097367">
    <property type="term" value="F:carbohydrate derivative binding"/>
    <property type="evidence" value="ECO:0007669"/>
    <property type="project" value="InterPro"/>
</dbReference>
<dbReference type="STRING" id="1673428.CPM_0635"/>
<dbReference type="EMBL" id="LT671858">
    <property type="protein sequence ID" value="SIM50749.1"/>
    <property type="molecule type" value="Genomic_DNA"/>
</dbReference>
<dbReference type="Pfam" id="PF10432">
    <property type="entry name" value="bact-PGI_C"/>
    <property type="match status" value="1"/>
</dbReference>
<dbReference type="PROSITE" id="PS51464">
    <property type="entry name" value="SIS"/>
    <property type="match status" value="1"/>
</dbReference>
<feature type="domain" description="SIS" evidence="3">
    <location>
        <begin position="22"/>
        <end position="154"/>
    </location>
</feature>
<dbReference type="GO" id="GO:0004347">
    <property type="term" value="F:glucose-6-phosphate isomerase activity"/>
    <property type="evidence" value="ECO:0007669"/>
    <property type="project" value="InterPro"/>
</dbReference>
<reference evidence="4 7" key="1">
    <citation type="submission" date="2016-04" db="EMBL/GenBank/DDBJ databases">
        <authorList>
            <person name="Evans L.H."/>
            <person name="Alamgir A."/>
            <person name="Owens N."/>
            <person name="Weber N.D."/>
            <person name="Virtaneva K."/>
            <person name="Barbian K."/>
            <person name="Babar A."/>
            <person name="Rosenke K."/>
        </authorList>
    </citation>
    <scope>NUCLEOTIDE SEQUENCE [LARGE SCALE GENOMIC DNA]</scope>
    <source>
        <strain evidence="4">S5</strain>
        <strain evidence="7">S5(T) (JCM 30642 \VKM B-2941)</strain>
    </source>
</reference>
<dbReference type="AlphaFoldDB" id="A0A1N5TS54"/>
<name>A0A1N5TS54_9ARCH</name>
<dbReference type="InterPro" id="IPR001347">
    <property type="entry name" value="SIS_dom"/>
</dbReference>
<dbReference type="NCBIfam" id="TIGR02128">
    <property type="entry name" value="G6PI_arch"/>
    <property type="match status" value="1"/>
</dbReference>
<dbReference type="InterPro" id="IPR046348">
    <property type="entry name" value="SIS_dom_sf"/>
</dbReference>
<dbReference type="CDD" id="cd05637">
    <property type="entry name" value="SIS_PGI_PMI_2"/>
    <property type="match status" value="1"/>
</dbReference>
<dbReference type="Gene3D" id="3.40.50.10490">
    <property type="entry name" value="Glucose-6-phosphate isomerase like protein, domain 1"/>
    <property type="match status" value="2"/>
</dbReference>
<dbReference type="GO" id="GO:0004476">
    <property type="term" value="F:mannose-6-phosphate isomerase activity"/>
    <property type="evidence" value="ECO:0007669"/>
    <property type="project" value="InterPro"/>
</dbReference>
<dbReference type="InterPro" id="IPR019490">
    <property type="entry name" value="Glu6P/Mann6P_isomerase_C"/>
</dbReference>
<dbReference type="NCBIfam" id="NF006423">
    <property type="entry name" value="PRK08674.1-2"/>
    <property type="match status" value="1"/>
</dbReference>
<organism evidence="4 7">
    <name type="scientific">Cuniculiplasma divulgatum</name>
    <dbReference type="NCBI Taxonomy" id="1673428"/>
    <lineage>
        <taxon>Archaea</taxon>
        <taxon>Methanobacteriati</taxon>
        <taxon>Thermoplasmatota</taxon>
        <taxon>Thermoplasmata</taxon>
        <taxon>Thermoplasmatales</taxon>
        <taxon>Cuniculiplasmataceae</taxon>
        <taxon>Cuniculiplasma</taxon>
    </lineage>
</organism>
<dbReference type="GO" id="GO:0005975">
    <property type="term" value="P:carbohydrate metabolic process"/>
    <property type="evidence" value="ECO:0007669"/>
    <property type="project" value="InterPro"/>
</dbReference>
<keyword evidence="6" id="KW-1185">Reference proteome</keyword>
<keyword evidence="2 4" id="KW-0413">Isomerase</keyword>
<proteinExistence type="inferred from homology"/>
<dbReference type="KEGG" id="cdiv:CPM_0635"/>
<evidence type="ECO:0000259" key="3">
    <source>
        <dbReference type="PROSITE" id="PS51464"/>
    </source>
</evidence>
<evidence type="ECO:0000313" key="5">
    <source>
        <dbReference type="EMBL" id="SJK84504.1"/>
    </source>
</evidence>
<dbReference type="Pfam" id="PF01380">
    <property type="entry name" value="SIS"/>
    <property type="match status" value="1"/>
</dbReference>
<protein>
    <submittedName>
        <fullName evidence="4">Bifunctional phosphoglucose/phosphomannose isomerase</fullName>
    </submittedName>
</protein>
<dbReference type="Proteomes" id="UP000195607">
    <property type="component" value="Chromosome I"/>
</dbReference>
<comment type="similarity">
    <text evidence="1">Belongs to the PGI/PMI family.</text>
</comment>
<evidence type="ECO:0000313" key="6">
    <source>
        <dbReference type="Proteomes" id="UP000187822"/>
    </source>
</evidence>
<dbReference type="Proteomes" id="UP000187822">
    <property type="component" value="Chromosome I"/>
</dbReference>
<sequence>MIFLAEDKFYSQVYSIKEQINFTEKFSLEARNFKAIVISGMGGSGVSGRIFAEIFQELPVIVVDSYKLPKYVDRSYCFIAVSYSGNTEETLSTVKEAKARGVRVNAITSGGELSKICDNLIKIPAGLQPREAIGYLLMPLLNTFAGIQTEERKKIISILENLEKERSPIWQLAQKIVDSRKIPYILSWEPFTSLSYRFKTQFNENSKLFALNHNLSEQNHNELVPQLMNGGMAEKFIFLVLEGDYSSRCKVRLDIMENKFSSEIIRIKPKGETQLEKLFYLLHYIDILTVEVSLRLSFDPEDVKVLENLKAELSKIK</sequence>
<evidence type="ECO:0000256" key="1">
    <source>
        <dbReference type="ARBA" id="ARBA00010523"/>
    </source>
</evidence>
<accession>A0A1N5TS54</accession>
<dbReference type="EMBL" id="LT719092">
    <property type="protein sequence ID" value="SJK84504.1"/>
    <property type="molecule type" value="Genomic_DNA"/>
</dbReference>
<reference evidence="6" key="2">
    <citation type="submission" date="2016-06" db="EMBL/GenBank/DDBJ databases">
        <authorList>
            <person name="Toshchakov V.S."/>
        </authorList>
    </citation>
    <scope>NUCLEOTIDE SEQUENCE [LARGE SCALE GENOMIC DNA]</scope>
    <source>
        <strain>PM4 (JCM 30641</strain>
        <strain evidence="6">\VKM B-2940)</strain>
    </source>
</reference>
<dbReference type="GO" id="GO:1901135">
    <property type="term" value="P:carbohydrate derivative metabolic process"/>
    <property type="evidence" value="ECO:0007669"/>
    <property type="project" value="InterPro"/>
</dbReference>
<evidence type="ECO:0000313" key="7">
    <source>
        <dbReference type="Proteomes" id="UP000195607"/>
    </source>
</evidence>
<evidence type="ECO:0000256" key="2">
    <source>
        <dbReference type="ARBA" id="ARBA00023235"/>
    </source>
</evidence>
<gene>
    <name evidence="5" type="ORF">CPM_0635</name>
    <name evidence="4" type="ORF">CSP5_0657</name>
</gene>